<evidence type="ECO:0000256" key="1">
    <source>
        <dbReference type="ARBA" id="ARBA00010396"/>
    </source>
</evidence>
<evidence type="ECO:0000313" key="8">
    <source>
        <dbReference type="EMBL" id="QKE91014.1"/>
    </source>
</evidence>
<keyword evidence="9" id="KW-1185">Reference proteome</keyword>
<comment type="catalytic activity">
    <reaction evidence="6">
        <text>cytidine(1402) in 16S rRNA + S-adenosyl-L-methionine = N(4)-methylcytidine(1402) in 16S rRNA + S-adenosyl-L-homocysteine + H(+)</text>
        <dbReference type="Rhea" id="RHEA:42928"/>
        <dbReference type="Rhea" id="RHEA-COMP:10286"/>
        <dbReference type="Rhea" id="RHEA-COMP:10287"/>
        <dbReference type="ChEBI" id="CHEBI:15378"/>
        <dbReference type="ChEBI" id="CHEBI:57856"/>
        <dbReference type="ChEBI" id="CHEBI:59789"/>
        <dbReference type="ChEBI" id="CHEBI:74506"/>
        <dbReference type="ChEBI" id="CHEBI:82748"/>
        <dbReference type="EC" id="2.1.1.199"/>
    </reaction>
</comment>
<evidence type="ECO:0000313" key="9">
    <source>
        <dbReference type="Proteomes" id="UP000500767"/>
    </source>
</evidence>
<feature type="binding site" evidence="6">
    <location>
        <position position="103"/>
    </location>
    <ligand>
        <name>S-adenosyl-L-methionine</name>
        <dbReference type="ChEBI" id="CHEBI:59789"/>
    </ligand>
</feature>
<dbReference type="HAMAP" id="MF_01007">
    <property type="entry name" value="16SrRNA_methyltr_H"/>
    <property type="match status" value="1"/>
</dbReference>
<protein>
    <recommendedName>
        <fullName evidence="6">Ribosomal RNA small subunit methyltransferase H</fullName>
        <ecNumber evidence="6">2.1.1.199</ecNumber>
    </recommendedName>
    <alternativeName>
        <fullName evidence="6">16S rRNA m(4)C1402 methyltransferase</fullName>
    </alternativeName>
    <alternativeName>
        <fullName evidence="6">rRNA (cytosine-N(4)-)-methyltransferase RsmH</fullName>
    </alternativeName>
</protein>
<evidence type="ECO:0000256" key="7">
    <source>
        <dbReference type="SAM" id="MobiDB-lite"/>
    </source>
</evidence>
<dbReference type="NCBIfam" id="TIGR00006">
    <property type="entry name" value="16S rRNA (cytosine(1402)-N(4))-methyltransferase RsmH"/>
    <property type="match status" value="1"/>
</dbReference>
<dbReference type="KEGG" id="lck:HN018_14025"/>
<reference evidence="8 9" key="1">
    <citation type="journal article" date="2014" name="World J. Microbiol. Biotechnol.">
        <title>Biodiversity and physiological characteristics of Antarctic and Arctic lichens-associated bacteria.</title>
        <authorList>
            <person name="Lee Y.M."/>
            <person name="Kim E.H."/>
            <person name="Lee H.K."/>
            <person name="Hong S.G."/>
        </authorList>
    </citation>
    <scope>NUCLEOTIDE SEQUENCE [LARGE SCALE GENOMIC DNA]</scope>
    <source>
        <strain evidence="8 9">PAMC 26569</strain>
    </source>
</reference>
<feature type="binding site" evidence="6">
    <location>
        <position position="75"/>
    </location>
    <ligand>
        <name>S-adenosyl-L-methionine</name>
        <dbReference type="ChEBI" id="CHEBI:59789"/>
    </ligand>
</feature>
<dbReference type="PANTHER" id="PTHR11265">
    <property type="entry name" value="S-ADENOSYL-METHYLTRANSFERASE MRAW"/>
    <property type="match status" value="1"/>
</dbReference>
<evidence type="ECO:0000256" key="2">
    <source>
        <dbReference type="ARBA" id="ARBA00022552"/>
    </source>
</evidence>
<evidence type="ECO:0000256" key="3">
    <source>
        <dbReference type="ARBA" id="ARBA00022603"/>
    </source>
</evidence>
<feature type="binding site" evidence="6">
    <location>
        <position position="43"/>
    </location>
    <ligand>
        <name>S-adenosyl-L-methionine</name>
        <dbReference type="ChEBI" id="CHEBI:59789"/>
    </ligand>
</feature>
<sequence length="340" mass="36318">MLGEVLAALRPADGATYLDGTFGGGGYARAILSHARCTLWAIDRDPQAIARGVAMAAQLQQSDSVQRLHLVQGGFGDMLSLLAAQGVDGLDGVVLDLGVSSFQIDEAERGFSFRTDGPLDMRMSLEGPSAADLVNTLPEAELADVLYEFGEERLSRRIARAIVATRADAPIETTLQLAHIIRRVVPQEKSGLDPATRSFQALRIRVNDELGQIEEGLAQAARLLRPGGRLVVVSFHSLEDRIVKRFMTGAAGRLPAPSRHDPRGLALPSAPAAFKLVANRALRPGEDECRTNPRSRSAKLRALERVVRAASENPTDPAMPSSGSSSTDFSNNPISAGAAR</sequence>
<feature type="region of interest" description="Disordered" evidence="7">
    <location>
        <begin position="308"/>
        <end position="340"/>
    </location>
</feature>
<accession>A0A6M8HRD3</accession>
<dbReference type="Pfam" id="PF01795">
    <property type="entry name" value="Methyltransf_5"/>
    <property type="match status" value="1"/>
</dbReference>
<name>A0A6M8HRD3_9PROT</name>
<gene>
    <name evidence="6 8" type="primary">rsmH</name>
    <name evidence="8" type="ORF">HN018_14025</name>
</gene>
<proteinExistence type="inferred from homology"/>
<dbReference type="SUPFAM" id="SSF53335">
    <property type="entry name" value="S-adenosyl-L-methionine-dependent methyltransferases"/>
    <property type="match status" value="1"/>
</dbReference>
<dbReference type="GO" id="GO:0005737">
    <property type="term" value="C:cytoplasm"/>
    <property type="evidence" value="ECO:0007669"/>
    <property type="project" value="UniProtKB-SubCell"/>
</dbReference>
<dbReference type="InterPro" id="IPR023397">
    <property type="entry name" value="SAM-dep_MeTrfase_MraW_recog"/>
</dbReference>
<dbReference type="EC" id="2.1.1.199" evidence="6"/>
<dbReference type="Proteomes" id="UP000500767">
    <property type="component" value="Chromosome"/>
</dbReference>
<keyword evidence="2 6" id="KW-0698">rRNA processing</keyword>
<dbReference type="SUPFAM" id="SSF81799">
    <property type="entry name" value="Putative methyltransferase TM0872, insert domain"/>
    <property type="match status" value="1"/>
</dbReference>
<dbReference type="AlphaFoldDB" id="A0A6M8HRD3"/>
<evidence type="ECO:0000256" key="6">
    <source>
        <dbReference type="HAMAP-Rule" id="MF_01007"/>
    </source>
</evidence>
<keyword evidence="5 6" id="KW-0949">S-adenosyl-L-methionine</keyword>
<dbReference type="InterPro" id="IPR002903">
    <property type="entry name" value="RsmH"/>
</dbReference>
<dbReference type="PIRSF" id="PIRSF004486">
    <property type="entry name" value="MraW"/>
    <property type="match status" value="1"/>
</dbReference>
<comment type="similarity">
    <text evidence="1 6">Belongs to the methyltransferase superfamily. RsmH family.</text>
</comment>
<dbReference type="GO" id="GO:0071424">
    <property type="term" value="F:rRNA (cytosine-N4-)-methyltransferase activity"/>
    <property type="evidence" value="ECO:0007669"/>
    <property type="project" value="UniProtKB-UniRule"/>
</dbReference>
<keyword evidence="4 6" id="KW-0808">Transferase</keyword>
<dbReference type="InterPro" id="IPR029063">
    <property type="entry name" value="SAM-dependent_MTases_sf"/>
</dbReference>
<keyword evidence="6" id="KW-0963">Cytoplasm</keyword>
<dbReference type="Gene3D" id="3.40.50.150">
    <property type="entry name" value="Vaccinia Virus protein VP39"/>
    <property type="match status" value="1"/>
</dbReference>
<dbReference type="GO" id="GO:0070475">
    <property type="term" value="P:rRNA base methylation"/>
    <property type="evidence" value="ECO:0007669"/>
    <property type="project" value="UniProtKB-UniRule"/>
</dbReference>
<comment type="function">
    <text evidence="6">Specifically methylates the N4 position of cytidine in position 1402 (C1402) of 16S rRNA.</text>
</comment>
<feature type="binding site" evidence="6">
    <location>
        <begin position="25"/>
        <end position="27"/>
    </location>
    <ligand>
        <name>S-adenosyl-L-methionine</name>
        <dbReference type="ChEBI" id="CHEBI:59789"/>
    </ligand>
</feature>
<feature type="binding site" evidence="6">
    <location>
        <position position="96"/>
    </location>
    <ligand>
        <name>S-adenosyl-L-methionine</name>
        <dbReference type="ChEBI" id="CHEBI:59789"/>
    </ligand>
</feature>
<organism evidence="8 9">
    <name type="scientific">Lichenicola cladoniae</name>
    <dbReference type="NCBI Taxonomy" id="1484109"/>
    <lineage>
        <taxon>Bacteria</taxon>
        <taxon>Pseudomonadati</taxon>
        <taxon>Pseudomonadota</taxon>
        <taxon>Alphaproteobacteria</taxon>
        <taxon>Acetobacterales</taxon>
        <taxon>Acetobacteraceae</taxon>
        <taxon>Lichenicola</taxon>
    </lineage>
</organism>
<keyword evidence="3 6" id="KW-0489">Methyltransferase</keyword>
<evidence type="ECO:0000256" key="4">
    <source>
        <dbReference type="ARBA" id="ARBA00022679"/>
    </source>
</evidence>
<comment type="subcellular location">
    <subcellularLocation>
        <location evidence="6">Cytoplasm</location>
    </subcellularLocation>
</comment>
<dbReference type="PANTHER" id="PTHR11265:SF0">
    <property type="entry name" value="12S RRNA N4-METHYLCYTIDINE METHYLTRANSFERASE"/>
    <property type="match status" value="1"/>
</dbReference>
<dbReference type="FunFam" id="1.10.150.170:FF:000003">
    <property type="entry name" value="Ribosomal RNA small subunit methyltransferase H"/>
    <property type="match status" value="1"/>
</dbReference>
<evidence type="ECO:0000256" key="5">
    <source>
        <dbReference type="ARBA" id="ARBA00022691"/>
    </source>
</evidence>
<dbReference type="Gene3D" id="1.10.150.170">
    <property type="entry name" value="Putative methyltransferase TM0872, insert domain"/>
    <property type="match status" value="1"/>
</dbReference>
<dbReference type="EMBL" id="CP053708">
    <property type="protein sequence ID" value="QKE91014.1"/>
    <property type="molecule type" value="Genomic_DNA"/>
</dbReference>